<evidence type="ECO:0000313" key="2">
    <source>
        <dbReference type="Proteomes" id="UP000092668"/>
    </source>
</evidence>
<evidence type="ECO:0000313" key="1">
    <source>
        <dbReference type="EMBL" id="OBY29325.1"/>
    </source>
</evidence>
<dbReference type="Proteomes" id="UP000092668">
    <property type="component" value="Unassembled WGS sequence"/>
</dbReference>
<dbReference type="EMBL" id="LFOE01000101">
    <property type="protein sequence ID" value="OBY29325.1"/>
    <property type="molecule type" value="Genomic_DNA"/>
</dbReference>
<protein>
    <submittedName>
        <fullName evidence="1">Uncharacterized protein</fullName>
    </submittedName>
</protein>
<organism evidence="1 2">
    <name type="scientific">Mycolicibacter kumamotonensis</name>
    <dbReference type="NCBI Taxonomy" id="354243"/>
    <lineage>
        <taxon>Bacteria</taxon>
        <taxon>Bacillati</taxon>
        <taxon>Actinomycetota</taxon>
        <taxon>Actinomycetes</taxon>
        <taxon>Mycobacteriales</taxon>
        <taxon>Mycobacteriaceae</taxon>
        <taxon>Mycolicibacter</taxon>
    </lineage>
</organism>
<dbReference type="STRING" id="354243.BST28_08255"/>
<sequence length="146" mass="16526">MTDPSPIDYLKFCAAEAKSRLDYVIDQLGQIDVEYPLTTDDAEVLQSFLEEVQRTVIESAAVFCRDGRDLDTYVDGRPVRTQLEVEKGVIFEYRWHPQPDHRDNLPHSIYTAKGRDGRRRTVFVAAPGVLDTADAGLRLVDGEADR</sequence>
<name>A0A1B8S9A5_9MYCO</name>
<comment type="caution">
    <text evidence="1">The sequence shown here is derived from an EMBL/GenBank/DDBJ whole genome shotgun (WGS) entry which is preliminary data.</text>
</comment>
<keyword evidence="2" id="KW-1185">Reference proteome</keyword>
<dbReference type="AlphaFoldDB" id="A0A1B8S9A5"/>
<proteinExistence type="predicted"/>
<accession>A0A1B8S9A5</accession>
<reference evidence="1 2" key="1">
    <citation type="submission" date="2015-06" db="EMBL/GenBank/DDBJ databases">
        <title>Genome sequence of Mycobacterium kumamotonense strain Roo.</title>
        <authorList>
            <person name="Greninger A.L."/>
            <person name="Cunningham G."/>
            <person name="Miller S."/>
        </authorList>
    </citation>
    <scope>NUCLEOTIDE SEQUENCE [LARGE SCALE GENOMIC DNA]</scope>
    <source>
        <strain evidence="1 2">Roo</strain>
    </source>
</reference>
<gene>
    <name evidence="1" type="ORF">ACT18_23680</name>
</gene>